<feature type="region of interest" description="Disordered" evidence="1">
    <location>
        <begin position="1"/>
        <end position="29"/>
    </location>
</feature>
<evidence type="ECO:0000313" key="3">
    <source>
        <dbReference type="Proteomes" id="UP000518266"/>
    </source>
</evidence>
<sequence length="72" mass="8238">MVKHSFKEDRSNHDGHGESGRSPEEQIVDGLSQRHVFGGLTEAEVTRFRSKSGSIRFLTLRRHRIPTFGDEM</sequence>
<name>A0A7J5YLD0_DISMA</name>
<feature type="compositionally biased region" description="Basic and acidic residues" evidence="1">
    <location>
        <begin position="1"/>
        <end position="24"/>
    </location>
</feature>
<dbReference type="Proteomes" id="UP000518266">
    <property type="component" value="Unassembled WGS sequence"/>
</dbReference>
<reference evidence="2 3" key="1">
    <citation type="submission" date="2020-03" db="EMBL/GenBank/DDBJ databases">
        <title>Dissostichus mawsoni Genome sequencing and assembly.</title>
        <authorList>
            <person name="Park H."/>
        </authorList>
    </citation>
    <scope>NUCLEOTIDE SEQUENCE [LARGE SCALE GENOMIC DNA]</scope>
    <source>
        <strain evidence="2">DM0001</strain>
        <tissue evidence="2">Muscle</tissue>
    </source>
</reference>
<evidence type="ECO:0000256" key="1">
    <source>
        <dbReference type="SAM" id="MobiDB-lite"/>
    </source>
</evidence>
<accession>A0A7J5YLD0</accession>
<gene>
    <name evidence="2" type="ORF">F7725_015605</name>
</gene>
<evidence type="ECO:0000313" key="2">
    <source>
        <dbReference type="EMBL" id="KAF3849108.1"/>
    </source>
</evidence>
<dbReference type="EMBL" id="JAAKFY010000012">
    <property type="protein sequence ID" value="KAF3849108.1"/>
    <property type="molecule type" value="Genomic_DNA"/>
</dbReference>
<organism evidence="2 3">
    <name type="scientific">Dissostichus mawsoni</name>
    <name type="common">Antarctic cod</name>
    <dbReference type="NCBI Taxonomy" id="36200"/>
    <lineage>
        <taxon>Eukaryota</taxon>
        <taxon>Metazoa</taxon>
        <taxon>Chordata</taxon>
        <taxon>Craniata</taxon>
        <taxon>Vertebrata</taxon>
        <taxon>Euteleostomi</taxon>
        <taxon>Actinopterygii</taxon>
        <taxon>Neopterygii</taxon>
        <taxon>Teleostei</taxon>
        <taxon>Neoteleostei</taxon>
        <taxon>Acanthomorphata</taxon>
        <taxon>Eupercaria</taxon>
        <taxon>Perciformes</taxon>
        <taxon>Notothenioidei</taxon>
        <taxon>Nototheniidae</taxon>
        <taxon>Dissostichus</taxon>
    </lineage>
</organism>
<protein>
    <submittedName>
        <fullName evidence="2">Uncharacterized protein</fullName>
    </submittedName>
</protein>
<dbReference type="AlphaFoldDB" id="A0A7J5YLD0"/>
<comment type="caution">
    <text evidence="2">The sequence shown here is derived from an EMBL/GenBank/DDBJ whole genome shotgun (WGS) entry which is preliminary data.</text>
</comment>
<proteinExistence type="predicted"/>
<keyword evidence="3" id="KW-1185">Reference proteome</keyword>